<feature type="active site" description="Charge relay system" evidence="3">
    <location>
        <position position="420"/>
    </location>
</feature>
<evidence type="ECO:0000256" key="2">
    <source>
        <dbReference type="ARBA" id="ARBA00022801"/>
    </source>
</evidence>
<proteinExistence type="inferred from homology"/>
<comment type="caution">
    <text evidence="6">The sequence shown here is derived from an EMBL/GenBank/DDBJ whole genome shotgun (WGS) entry which is preliminary data.</text>
</comment>
<dbReference type="EMBL" id="RKLP01000011">
    <property type="protein sequence ID" value="RVW07814.1"/>
    <property type="molecule type" value="Genomic_DNA"/>
</dbReference>
<feature type="active site" description="Acyl-ester intermediate" evidence="3">
    <location>
        <position position="196"/>
    </location>
</feature>
<dbReference type="EC" id="3.1.1.-" evidence="4"/>
<dbReference type="AlphaFoldDB" id="A0A438B9Z5"/>
<dbReference type="SUPFAM" id="SSF53474">
    <property type="entry name" value="alpha/beta-Hydrolases"/>
    <property type="match status" value="1"/>
</dbReference>
<dbReference type="InterPro" id="IPR050309">
    <property type="entry name" value="Type-B_Carboxylest/Lipase"/>
</dbReference>
<comment type="similarity">
    <text evidence="1 4">Belongs to the type-B carboxylesterase/lipase family.</text>
</comment>
<sequence>MTLIAPDTAVVHTTHGPVRGTVDGPVEVWKGIRYAAAPTGALRFRAPVAPEPWTEVFVADRFGPVAPQSPMPGMPLGDDVRRDEDCLSLNVWSPGTGGDRRPVMVWIHGGAYFRGASSQPVFDGRALAEKGDVVVVTLNYRLGVFGFVDFSALNTGRHRFDTNVALLDVIAALRWVQANIAAFGGDSDCVTVFGESAGGGAVTTLLTVPAAKGLFHRAIAESSPATSVYDRERAAHVAQVFLDILGGADDPVERLLSAGTDELQAASDELFARIPAETPGTLAFGPVVDGDLVPDYPVNSFWNGTAARVPLLIGTNKDESSLFELMKSPLMPLDPDVIRGMFAEIAAEHPDVEFPDQARIESAYSGLVTRNDAMGLARDFGLRLPTLWIVEAHSRYAPTWLYRFDYATPMLKALKIGATHATELPYVFGNIAHGPKEITYLLGGLSTARKVSERMQHRWLRFAKSGVPVGPDDEPTWDAYDPIGRATLVIDKQDRTVPDLDGPLRAAWGEQVIAFT</sequence>
<keyword evidence="2 4" id="KW-0378">Hydrolase</keyword>
<feature type="domain" description="Carboxylesterase type B" evidence="5">
    <location>
        <begin position="8"/>
        <end position="495"/>
    </location>
</feature>
<name>A0A438B9Z5_9NOCA</name>
<feature type="active site" description="Charge relay system" evidence="3">
    <location>
        <position position="319"/>
    </location>
</feature>
<evidence type="ECO:0000313" key="7">
    <source>
        <dbReference type="Proteomes" id="UP000286208"/>
    </source>
</evidence>
<dbReference type="OrthoDB" id="3199405at2"/>
<evidence type="ECO:0000256" key="4">
    <source>
        <dbReference type="RuleBase" id="RU361235"/>
    </source>
</evidence>
<gene>
    <name evidence="6" type="ORF">EGT67_20520</name>
</gene>
<evidence type="ECO:0000256" key="3">
    <source>
        <dbReference type="PIRSR" id="PIRSR600997-1"/>
    </source>
</evidence>
<evidence type="ECO:0000259" key="5">
    <source>
        <dbReference type="Pfam" id="PF00135"/>
    </source>
</evidence>
<dbReference type="PROSITE" id="PS00122">
    <property type="entry name" value="CARBOXYLESTERASE_B_1"/>
    <property type="match status" value="1"/>
</dbReference>
<evidence type="ECO:0000256" key="1">
    <source>
        <dbReference type="ARBA" id="ARBA00005964"/>
    </source>
</evidence>
<reference evidence="6 7" key="1">
    <citation type="submission" date="2018-11" db="EMBL/GenBank/DDBJ databases">
        <title>Rhodococcus spongicola sp. nov. and Rhodococcus xishaensis sp. nov. from marine sponges.</title>
        <authorList>
            <person name="Li L."/>
            <person name="Lin H.W."/>
        </authorList>
    </citation>
    <scope>NUCLEOTIDE SEQUENCE [LARGE SCALE GENOMIC DNA]</scope>
    <source>
        <strain evidence="6 7">CCTCC AB2014297</strain>
    </source>
</reference>
<dbReference type="Pfam" id="PF00135">
    <property type="entry name" value="COesterase"/>
    <property type="match status" value="1"/>
</dbReference>
<accession>A0A438B9Z5</accession>
<dbReference type="RefSeq" id="WP_127917936.1">
    <property type="nucleotide sequence ID" value="NZ_RKLP01000011.1"/>
</dbReference>
<dbReference type="InterPro" id="IPR019826">
    <property type="entry name" value="Carboxylesterase_B_AS"/>
</dbReference>
<dbReference type="InterPro" id="IPR029058">
    <property type="entry name" value="AB_hydrolase_fold"/>
</dbReference>
<evidence type="ECO:0000313" key="6">
    <source>
        <dbReference type="EMBL" id="RVW07814.1"/>
    </source>
</evidence>
<dbReference type="Gene3D" id="3.40.50.1820">
    <property type="entry name" value="alpha/beta hydrolase"/>
    <property type="match status" value="1"/>
</dbReference>
<dbReference type="Proteomes" id="UP000286208">
    <property type="component" value="Unassembled WGS sequence"/>
</dbReference>
<dbReference type="PRINTS" id="PR00878">
    <property type="entry name" value="CHOLNESTRASE"/>
</dbReference>
<organism evidence="6 7">
    <name type="scientific">Prescottella agglutinans</name>
    <dbReference type="NCBI Taxonomy" id="1644129"/>
    <lineage>
        <taxon>Bacteria</taxon>
        <taxon>Bacillati</taxon>
        <taxon>Actinomycetota</taxon>
        <taxon>Actinomycetes</taxon>
        <taxon>Mycobacteriales</taxon>
        <taxon>Nocardiaceae</taxon>
        <taxon>Prescottella</taxon>
    </lineage>
</organism>
<protein>
    <recommendedName>
        <fullName evidence="4">Carboxylic ester hydrolase</fullName>
        <ecNumber evidence="4">3.1.1.-</ecNumber>
    </recommendedName>
</protein>
<dbReference type="PANTHER" id="PTHR11559">
    <property type="entry name" value="CARBOXYLESTERASE"/>
    <property type="match status" value="1"/>
</dbReference>
<dbReference type="InterPro" id="IPR000997">
    <property type="entry name" value="Cholinesterase"/>
</dbReference>
<dbReference type="GO" id="GO:0004104">
    <property type="term" value="F:cholinesterase activity"/>
    <property type="evidence" value="ECO:0007669"/>
    <property type="project" value="InterPro"/>
</dbReference>
<keyword evidence="7" id="KW-1185">Reference proteome</keyword>
<dbReference type="InterPro" id="IPR002018">
    <property type="entry name" value="CarbesteraseB"/>
</dbReference>